<dbReference type="OMA" id="QPQWAKG"/>
<feature type="transmembrane region" description="Helical" evidence="3">
    <location>
        <begin position="195"/>
        <end position="214"/>
    </location>
</feature>
<organism evidence="4 5">
    <name type="scientific">Blomia tropicalis</name>
    <name type="common">Mite</name>
    <dbReference type="NCBI Taxonomy" id="40697"/>
    <lineage>
        <taxon>Eukaryota</taxon>
        <taxon>Metazoa</taxon>
        <taxon>Ecdysozoa</taxon>
        <taxon>Arthropoda</taxon>
        <taxon>Chelicerata</taxon>
        <taxon>Arachnida</taxon>
        <taxon>Acari</taxon>
        <taxon>Acariformes</taxon>
        <taxon>Sarcoptiformes</taxon>
        <taxon>Astigmata</taxon>
        <taxon>Glycyphagoidea</taxon>
        <taxon>Echimyopodidae</taxon>
        <taxon>Blomia</taxon>
    </lineage>
</organism>
<keyword evidence="3" id="KW-0472">Membrane</keyword>
<feature type="transmembrane region" description="Helical" evidence="3">
    <location>
        <begin position="162"/>
        <end position="183"/>
    </location>
</feature>
<dbReference type="SUPFAM" id="SSF48452">
    <property type="entry name" value="TPR-like"/>
    <property type="match status" value="1"/>
</dbReference>
<gene>
    <name evidence="4" type="ORF">RDWZM_007002</name>
</gene>
<comment type="caution">
    <text evidence="4">The sequence shown here is derived from an EMBL/GenBank/DDBJ whole genome shotgun (WGS) entry which is preliminary data.</text>
</comment>
<dbReference type="InterPro" id="IPR019734">
    <property type="entry name" value="TPR_rpt"/>
</dbReference>
<evidence type="ECO:0000313" key="4">
    <source>
        <dbReference type="EMBL" id="KAJ6221190.1"/>
    </source>
</evidence>
<dbReference type="SMART" id="SM00028">
    <property type="entry name" value="TPR"/>
    <property type="match status" value="3"/>
</dbReference>
<dbReference type="PANTHER" id="PTHR22904">
    <property type="entry name" value="TPR REPEAT CONTAINING PROTEIN"/>
    <property type="match status" value="1"/>
</dbReference>
<protein>
    <recommendedName>
        <fullName evidence="6">Tetratricopeptide repeat protein</fullName>
    </recommendedName>
</protein>
<keyword evidence="3" id="KW-0812">Transmembrane</keyword>
<dbReference type="AlphaFoldDB" id="A0A9Q0M8M2"/>
<evidence type="ECO:0000313" key="5">
    <source>
        <dbReference type="Proteomes" id="UP001142055"/>
    </source>
</evidence>
<dbReference type="GO" id="GO:0051879">
    <property type="term" value="F:Hsp90 protein binding"/>
    <property type="evidence" value="ECO:0007669"/>
    <property type="project" value="TreeGrafter"/>
</dbReference>
<evidence type="ECO:0000256" key="1">
    <source>
        <dbReference type="ARBA" id="ARBA00022737"/>
    </source>
</evidence>
<evidence type="ECO:0008006" key="6">
    <source>
        <dbReference type="Google" id="ProtNLM"/>
    </source>
</evidence>
<evidence type="ECO:0000256" key="3">
    <source>
        <dbReference type="SAM" id="Phobius"/>
    </source>
</evidence>
<keyword evidence="2" id="KW-0802">TPR repeat</keyword>
<dbReference type="Gene3D" id="1.25.40.10">
    <property type="entry name" value="Tetratricopeptide repeat domain"/>
    <property type="match status" value="1"/>
</dbReference>
<dbReference type="InterPro" id="IPR011990">
    <property type="entry name" value="TPR-like_helical_dom_sf"/>
</dbReference>
<name>A0A9Q0M8M2_BLOTA</name>
<keyword evidence="1" id="KW-0677">Repeat</keyword>
<dbReference type="PANTHER" id="PTHR22904:SF523">
    <property type="entry name" value="STRESS-INDUCED-PHOSPHOPROTEIN 1"/>
    <property type="match status" value="1"/>
</dbReference>
<accession>A0A9Q0M8M2</accession>
<proteinExistence type="predicted"/>
<evidence type="ECO:0000256" key="2">
    <source>
        <dbReference type="ARBA" id="ARBA00022803"/>
    </source>
</evidence>
<reference evidence="4" key="1">
    <citation type="submission" date="2022-12" db="EMBL/GenBank/DDBJ databases">
        <title>Genome assemblies of Blomia tropicalis.</title>
        <authorList>
            <person name="Cui Y."/>
        </authorList>
    </citation>
    <scope>NUCLEOTIDE SEQUENCE</scope>
    <source>
        <tissue evidence="4">Adult mites</tissue>
    </source>
</reference>
<dbReference type="Proteomes" id="UP001142055">
    <property type="component" value="Chromosome 2"/>
</dbReference>
<keyword evidence="5" id="KW-1185">Reference proteome</keyword>
<keyword evidence="3" id="KW-1133">Transmembrane helix</keyword>
<sequence>MSIPQIISLKKSGNVALNSGNYSEAIKYYTDGLEKFWNIHPNNEKSLLNNIPLDESLLEARLYCKRSVALLKLDQYYFAFEDAKQVTEISPEWYKGYLRKADIQLQCGLYQNALKDYQMALRYLSSSELNETKQSQYLKFINSKISHVLFLMQRERAFDYQIPWIGAAFGLVVGMSLVTWDYVSHGTKSYINHPILKLAFIGVIAYVFFYLASFHRSYNHKYKLEMLKPPYRDSRSKND</sequence>
<dbReference type="EMBL" id="JAPWDV010000002">
    <property type="protein sequence ID" value="KAJ6221190.1"/>
    <property type="molecule type" value="Genomic_DNA"/>
</dbReference>